<dbReference type="Gene3D" id="3.40.630.30">
    <property type="match status" value="1"/>
</dbReference>
<dbReference type="PANTHER" id="PTHR43792:SF1">
    <property type="entry name" value="N-ACETYLTRANSFERASE DOMAIN-CONTAINING PROTEIN"/>
    <property type="match status" value="1"/>
</dbReference>
<dbReference type="PROSITE" id="PS51186">
    <property type="entry name" value="GNAT"/>
    <property type="match status" value="1"/>
</dbReference>
<keyword evidence="3" id="KW-1185">Reference proteome</keyword>
<dbReference type="Pfam" id="PF13302">
    <property type="entry name" value="Acetyltransf_3"/>
    <property type="match status" value="1"/>
</dbReference>
<evidence type="ECO:0000259" key="1">
    <source>
        <dbReference type="PROSITE" id="PS51186"/>
    </source>
</evidence>
<dbReference type="InterPro" id="IPR016181">
    <property type="entry name" value="Acyl_CoA_acyltransferase"/>
</dbReference>
<accession>A0ABZ2KD27</accession>
<dbReference type="RefSeq" id="WP_394847187.1">
    <property type="nucleotide sequence ID" value="NZ_CP089982.1"/>
</dbReference>
<dbReference type="InterPro" id="IPR051531">
    <property type="entry name" value="N-acetyltransferase"/>
</dbReference>
<gene>
    <name evidence="2" type="ORF">LZC95_06925</name>
</gene>
<evidence type="ECO:0000313" key="2">
    <source>
        <dbReference type="EMBL" id="WXA96570.1"/>
    </source>
</evidence>
<dbReference type="EMBL" id="CP089982">
    <property type="protein sequence ID" value="WXA96570.1"/>
    <property type="molecule type" value="Genomic_DNA"/>
</dbReference>
<feature type="domain" description="N-acetyltransferase" evidence="1">
    <location>
        <begin position="11"/>
        <end position="179"/>
    </location>
</feature>
<protein>
    <submittedName>
        <fullName evidence="2">GNAT family N-acetyltransferase</fullName>
    </submittedName>
</protein>
<dbReference type="InterPro" id="IPR000182">
    <property type="entry name" value="GNAT_dom"/>
</dbReference>
<organism evidence="2 3">
    <name type="scientific">Pendulispora brunnea</name>
    <dbReference type="NCBI Taxonomy" id="2905690"/>
    <lineage>
        <taxon>Bacteria</taxon>
        <taxon>Pseudomonadati</taxon>
        <taxon>Myxococcota</taxon>
        <taxon>Myxococcia</taxon>
        <taxon>Myxococcales</taxon>
        <taxon>Sorangiineae</taxon>
        <taxon>Pendulisporaceae</taxon>
        <taxon>Pendulispora</taxon>
    </lineage>
</organism>
<sequence>MYPLTLETPRLVLREFEDADHVDVNVYERDPEVIRYQGFDAALSLDETLERIRKARADTLASNPRTLFELAVVTRSDQTVIGKVGLNVRRPAHREAEIWYCFRRAAWGQGYAVEAMRKLLDFGFGNQQLHRVFADTDPRNIASQRLAEKLGMKREGHIRENWFLKGEWCDSLLYGLLAREWTSSGEKVR</sequence>
<dbReference type="Proteomes" id="UP001379533">
    <property type="component" value="Chromosome"/>
</dbReference>
<dbReference type="SUPFAM" id="SSF55729">
    <property type="entry name" value="Acyl-CoA N-acyltransferases (Nat)"/>
    <property type="match status" value="1"/>
</dbReference>
<name>A0ABZ2KD27_9BACT</name>
<dbReference type="PANTHER" id="PTHR43792">
    <property type="entry name" value="GNAT FAMILY, PUTATIVE (AFU_ORTHOLOGUE AFUA_3G00765)-RELATED-RELATED"/>
    <property type="match status" value="1"/>
</dbReference>
<reference evidence="2 3" key="1">
    <citation type="submission" date="2021-12" db="EMBL/GenBank/DDBJ databases">
        <title>Discovery of the Pendulisporaceae a myxobacterial family with distinct sporulation behavior and unique specialized metabolism.</title>
        <authorList>
            <person name="Garcia R."/>
            <person name="Popoff A."/>
            <person name="Bader C.D."/>
            <person name="Loehr J."/>
            <person name="Walesch S."/>
            <person name="Walt C."/>
            <person name="Boldt J."/>
            <person name="Bunk B."/>
            <person name="Haeckl F.J.F.P.J."/>
            <person name="Gunesch A.P."/>
            <person name="Birkelbach J."/>
            <person name="Nuebel U."/>
            <person name="Pietschmann T."/>
            <person name="Bach T."/>
            <person name="Mueller R."/>
        </authorList>
    </citation>
    <scope>NUCLEOTIDE SEQUENCE [LARGE SCALE GENOMIC DNA]</scope>
    <source>
        <strain evidence="2 3">MSr12523</strain>
    </source>
</reference>
<proteinExistence type="predicted"/>
<evidence type="ECO:0000313" key="3">
    <source>
        <dbReference type="Proteomes" id="UP001379533"/>
    </source>
</evidence>